<dbReference type="InterPro" id="IPR008979">
    <property type="entry name" value="Galactose-bd-like_sf"/>
</dbReference>
<comment type="caution">
    <text evidence="2">The sequence shown here is derived from an EMBL/GenBank/DDBJ whole genome shotgun (WGS) entry which is preliminary data.</text>
</comment>
<evidence type="ECO:0000256" key="1">
    <source>
        <dbReference type="SAM" id="SignalP"/>
    </source>
</evidence>
<name>A0AAV2ILL9_LYMST</name>
<accession>A0AAV2ILL9</accession>
<dbReference type="SUPFAM" id="SSF49785">
    <property type="entry name" value="Galactose-binding domain-like"/>
    <property type="match status" value="1"/>
</dbReference>
<organism evidence="2 3">
    <name type="scientific">Lymnaea stagnalis</name>
    <name type="common">Great pond snail</name>
    <name type="synonym">Helix stagnalis</name>
    <dbReference type="NCBI Taxonomy" id="6523"/>
    <lineage>
        <taxon>Eukaryota</taxon>
        <taxon>Metazoa</taxon>
        <taxon>Spiralia</taxon>
        <taxon>Lophotrochozoa</taxon>
        <taxon>Mollusca</taxon>
        <taxon>Gastropoda</taxon>
        <taxon>Heterobranchia</taxon>
        <taxon>Euthyneura</taxon>
        <taxon>Panpulmonata</taxon>
        <taxon>Hygrophila</taxon>
        <taxon>Lymnaeoidea</taxon>
        <taxon>Lymnaeidae</taxon>
        <taxon>Lymnaea</taxon>
    </lineage>
</organism>
<dbReference type="EMBL" id="CAXITT010000889">
    <property type="protein sequence ID" value="CAL1546983.1"/>
    <property type="molecule type" value="Genomic_DNA"/>
</dbReference>
<reference evidence="2 3" key="1">
    <citation type="submission" date="2024-04" db="EMBL/GenBank/DDBJ databases">
        <authorList>
            <consortium name="Genoscope - CEA"/>
            <person name="William W."/>
        </authorList>
    </citation>
    <scope>NUCLEOTIDE SEQUENCE [LARGE SCALE GENOMIC DNA]</scope>
</reference>
<dbReference type="AlphaFoldDB" id="A0AAV2ILL9"/>
<feature type="non-terminal residue" evidence="2">
    <location>
        <position position="298"/>
    </location>
</feature>
<proteinExistence type="predicted"/>
<dbReference type="PANTHER" id="PTHR45713:SF6">
    <property type="entry name" value="F5_8 TYPE C DOMAIN-CONTAINING PROTEIN"/>
    <property type="match status" value="1"/>
</dbReference>
<evidence type="ECO:0008006" key="4">
    <source>
        <dbReference type="Google" id="ProtNLM"/>
    </source>
</evidence>
<dbReference type="InterPro" id="IPR051941">
    <property type="entry name" value="BG_Antigen-Binding_Lectin"/>
</dbReference>
<dbReference type="Pfam" id="PF22633">
    <property type="entry name" value="F5_F8_type_C_2"/>
    <property type="match status" value="1"/>
</dbReference>
<protein>
    <recommendedName>
        <fullName evidence="4">Fucolectin tachylectin-4 pentraxin-1 domain-containing protein</fullName>
    </recommendedName>
</protein>
<sequence>MNIISTLIFFSLCWPLAKCQTHCSEWGWFGQGCKYRCHCENNNCNDTSGQCLNNAKCARGWFGLTCQYQDLATILSATVTTNPRQTEDWLTDRNDDNCNRYSKLNSIGVAWNSPQRFSWLKIVFKHATNYASMNDISLTFTTSGGYDIQCQNKQSSFVDTNAMVTRCHQREEVTGLKITGAGVSSMCSLYISGGRNVALRQQTNQTSTYGKATSFKAVDGNTNNDFHGGSCSHTAVNSNIIPRWTLNFDYPVIVNRILIYNRWDSCCRDRLKNFNLKTFDERYQSVDDINNDNSELEV</sequence>
<feature type="signal peptide" evidence="1">
    <location>
        <begin position="1"/>
        <end position="19"/>
    </location>
</feature>
<evidence type="ECO:0000313" key="3">
    <source>
        <dbReference type="Proteomes" id="UP001497497"/>
    </source>
</evidence>
<feature type="chain" id="PRO_5043707660" description="Fucolectin tachylectin-4 pentraxin-1 domain-containing protein" evidence="1">
    <location>
        <begin position="20"/>
        <end position="298"/>
    </location>
</feature>
<dbReference type="Gene3D" id="2.60.120.260">
    <property type="entry name" value="Galactose-binding domain-like"/>
    <property type="match status" value="1"/>
</dbReference>
<keyword evidence="1" id="KW-0732">Signal</keyword>
<evidence type="ECO:0000313" key="2">
    <source>
        <dbReference type="EMBL" id="CAL1546983.1"/>
    </source>
</evidence>
<gene>
    <name evidence="2" type="ORF">GSLYS_00020360001</name>
</gene>
<dbReference type="Gene3D" id="2.170.300.10">
    <property type="entry name" value="Tie2 ligand-binding domain superfamily"/>
    <property type="match status" value="1"/>
</dbReference>
<dbReference type="Proteomes" id="UP001497497">
    <property type="component" value="Unassembled WGS sequence"/>
</dbReference>
<dbReference type="PANTHER" id="PTHR45713">
    <property type="entry name" value="FTP DOMAIN-CONTAINING PROTEIN"/>
    <property type="match status" value="1"/>
</dbReference>
<keyword evidence="3" id="KW-1185">Reference proteome</keyword>